<evidence type="ECO:0000256" key="2">
    <source>
        <dbReference type="ARBA" id="ARBA00006484"/>
    </source>
</evidence>
<gene>
    <name evidence="6" type="ORF">N4S67_01730</name>
</gene>
<dbReference type="Pfam" id="PF13561">
    <property type="entry name" value="adh_short_C2"/>
    <property type="match status" value="1"/>
</dbReference>
<dbReference type="RefSeq" id="WP_260991210.1">
    <property type="nucleotide sequence ID" value="NZ_JAODWD010000001.1"/>
</dbReference>
<keyword evidence="3" id="KW-0134">Cell wall</keyword>
<sequence>MPIDYGIAGRPALIVGGSKGMGFGVAKILAAQGCPVAVLARTKSDVDAAVDVLRADGGTAVGVCADVSHEEQIQNAVRQIGNDLGAPLIVIGQAIYQRPGDFADINDLNVYRESFEAYTMSSIFLLRSVLPAMQKAGWGRFVHIGSGTAKEPAGNIHHAVANATRPSTVGLLKTVSDEYARYGITVNTVAPGWIETDNANAYIEKNLGVTTEEARRDFMLSQARVPAARMGKPHEIASLVAYLCSEAAGYITGAWIEVDGGLHRSAF</sequence>
<dbReference type="InterPro" id="IPR050259">
    <property type="entry name" value="SDR"/>
</dbReference>
<dbReference type="PRINTS" id="PR00081">
    <property type="entry name" value="GDHRDH"/>
</dbReference>
<comment type="subcellular location">
    <subcellularLocation>
        <location evidence="1">Secreted</location>
        <location evidence="1">Cell wall</location>
    </subcellularLocation>
</comment>
<accession>A0ABT2M4E3</accession>
<dbReference type="Proteomes" id="UP001206639">
    <property type="component" value="Unassembled WGS sequence"/>
</dbReference>
<comment type="catalytic activity">
    <reaction evidence="5">
        <text>a (3R)-hydroxyacyl-[ACP] + NADP(+) = a 3-oxoacyl-[ACP] + NADPH + H(+)</text>
        <dbReference type="Rhea" id="RHEA:17397"/>
        <dbReference type="Rhea" id="RHEA-COMP:9916"/>
        <dbReference type="Rhea" id="RHEA-COMP:9945"/>
        <dbReference type="ChEBI" id="CHEBI:15378"/>
        <dbReference type="ChEBI" id="CHEBI:57783"/>
        <dbReference type="ChEBI" id="CHEBI:58349"/>
        <dbReference type="ChEBI" id="CHEBI:78776"/>
        <dbReference type="ChEBI" id="CHEBI:78827"/>
        <dbReference type="EC" id="1.1.1.100"/>
    </reaction>
    <physiologicalReaction direction="right-to-left" evidence="5">
        <dbReference type="Rhea" id="RHEA:17399"/>
    </physiologicalReaction>
</comment>
<dbReference type="SUPFAM" id="SSF51735">
    <property type="entry name" value="NAD(P)-binding Rossmann-fold domains"/>
    <property type="match status" value="1"/>
</dbReference>
<dbReference type="InterPro" id="IPR002347">
    <property type="entry name" value="SDR_fam"/>
</dbReference>
<protein>
    <recommendedName>
        <fullName evidence="4">3-oxoacyl-[acyl-carrier-protein] reductase MabA</fullName>
    </recommendedName>
</protein>
<evidence type="ECO:0000256" key="5">
    <source>
        <dbReference type="ARBA" id="ARBA00047400"/>
    </source>
</evidence>
<comment type="caution">
    <text evidence="6">The sequence shown here is derived from an EMBL/GenBank/DDBJ whole genome shotgun (WGS) entry which is preliminary data.</text>
</comment>
<reference evidence="7" key="1">
    <citation type="submission" date="2023-07" db="EMBL/GenBank/DDBJ databases">
        <authorList>
            <person name="Deng Y."/>
            <person name="Zhang Y.-Q."/>
        </authorList>
    </citation>
    <scope>NUCLEOTIDE SEQUENCE [LARGE SCALE GENOMIC DNA]</scope>
    <source>
        <strain evidence="7">CPCC 205710</strain>
    </source>
</reference>
<evidence type="ECO:0000313" key="6">
    <source>
        <dbReference type="EMBL" id="MCT7657138.1"/>
    </source>
</evidence>
<dbReference type="Gene3D" id="3.40.50.720">
    <property type="entry name" value="NAD(P)-binding Rossmann-like Domain"/>
    <property type="match status" value="1"/>
</dbReference>
<dbReference type="PANTHER" id="PTHR42879">
    <property type="entry name" value="3-OXOACYL-(ACYL-CARRIER-PROTEIN) REDUCTASE"/>
    <property type="match status" value="1"/>
</dbReference>
<dbReference type="PANTHER" id="PTHR42879:SF6">
    <property type="entry name" value="NADPH-DEPENDENT REDUCTASE BACG"/>
    <property type="match status" value="1"/>
</dbReference>
<evidence type="ECO:0000313" key="7">
    <source>
        <dbReference type="Proteomes" id="UP001206639"/>
    </source>
</evidence>
<evidence type="ECO:0000256" key="1">
    <source>
        <dbReference type="ARBA" id="ARBA00004191"/>
    </source>
</evidence>
<keyword evidence="3" id="KW-0964">Secreted</keyword>
<proteinExistence type="inferred from homology"/>
<dbReference type="InterPro" id="IPR036291">
    <property type="entry name" value="NAD(P)-bd_dom_sf"/>
</dbReference>
<dbReference type="EMBL" id="JAODWD010000001">
    <property type="protein sequence ID" value="MCT7657138.1"/>
    <property type="molecule type" value="Genomic_DNA"/>
</dbReference>
<organism evidence="6 7">
    <name type="scientific">Mycobacterium deserti</name>
    <dbReference type="NCBI Taxonomy" id="2978347"/>
    <lineage>
        <taxon>Bacteria</taxon>
        <taxon>Bacillati</taxon>
        <taxon>Actinomycetota</taxon>
        <taxon>Actinomycetes</taxon>
        <taxon>Mycobacteriales</taxon>
        <taxon>Mycobacteriaceae</taxon>
        <taxon>Mycobacterium</taxon>
    </lineage>
</organism>
<evidence type="ECO:0000256" key="4">
    <source>
        <dbReference type="ARBA" id="ARBA00040781"/>
    </source>
</evidence>
<comment type="similarity">
    <text evidence="2">Belongs to the short-chain dehydrogenases/reductases (SDR) family.</text>
</comment>
<name>A0ABT2M4E3_9MYCO</name>
<evidence type="ECO:0000256" key="3">
    <source>
        <dbReference type="ARBA" id="ARBA00022512"/>
    </source>
</evidence>
<keyword evidence="7" id="KW-1185">Reference proteome</keyword>